<evidence type="ECO:0000313" key="2">
    <source>
        <dbReference type="Proteomes" id="UP000181870"/>
    </source>
</evidence>
<name>A0A1G8RES7_BACOV</name>
<dbReference type="Proteomes" id="UP000181870">
    <property type="component" value="Unassembled WGS sequence"/>
</dbReference>
<dbReference type="EMBL" id="FNDO01000136">
    <property type="protein sequence ID" value="SDJ15431.1"/>
    <property type="molecule type" value="Genomic_DNA"/>
</dbReference>
<organism evidence="1 2">
    <name type="scientific">Bacteroides ovatus</name>
    <dbReference type="NCBI Taxonomy" id="28116"/>
    <lineage>
        <taxon>Bacteria</taxon>
        <taxon>Pseudomonadati</taxon>
        <taxon>Bacteroidota</taxon>
        <taxon>Bacteroidia</taxon>
        <taxon>Bacteroidales</taxon>
        <taxon>Bacteroidaceae</taxon>
        <taxon>Bacteroides</taxon>
    </lineage>
</organism>
<evidence type="ECO:0000313" key="1">
    <source>
        <dbReference type="EMBL" id="SDJ15431.1"/>
    </source>
</evidence>
<proteinExistence type="predicted"/>
<accession>A0A1G8RES7</accession>
<sequence>MIATRGWEQICNIMEKQVFSVLCFDMLYEAMKRMLVLLVLDG</sequence>
<protein>
    <submittedName>
        <fullName evidence="1">Uncharacterized protein</fullName>
    </submittedName>
</protein>
<reference evidence="2" key="1">
    <citation type="submission" date="2016-10" db="EMBL/GenBank/DDBJ databases">
        <authorList>
            <person name="Varghese N."/>
            <person name="Submissions S."/>
        </authorList>
    </citation>
    <scope>NUCLEOTIDE SEQUENCE [LARGE SCALE GENOMIC DNA]</scope>
    <source>
        <strain evidence="2">NLAE-zl-C57</strain>
    </source>
</reference>
<dbReference type="AlphaFoldDB" id="A0A1G8RES7"/>
<gene>
    <name evidence="1" type="ORF">SAMN05192582_11367</name>
</gene>